<gene>
    <name evidence="2" type="ORF">PHMEG_00015512</name>
</gene>
<evidence type="ECO:0000313" key="2">
    <source>
        <dbReference type="EMBL" id="OWZ11460.1"/>
    </source>
</evidence>
<feature type="domain" description="Reverse transcriptase Ty1/copia-type" evidence="1">
    <location>
        <begin position="6"/>
        <end position="105"/>
    </location>
</feature>
<evidence type="ECO:0000259" key="1">
    <source>
        <dbReference type="Pfam" id="PF07727"/>
    </source>
</evidence>
<dbReference type="AlphaFoldDB" id="A0A225W3M5"/>
<dbReference type="OrthoDB" id="122042at2759"/>
<name>A0A225W3M5_9STRA</name>
<dbReference type="InterPro" id="IPR013103">
    <property type="entry name" value="RVT_2"/>
</dbReference>
<protein>
    <submittedName>
        <fullName evidence="2">Retrovirusrelated Pol Polyprotein from transposon TNT 1-94</fullName>
    </submittedName>
</protein>
<accession>A0A225W3M5</accession>
<dbReference type="Pfam" id="PF07727">
    <property type="entry name" value="RVT_2"/>
    <property type="match status" value="1"/>
</dbReference>
<comment type="caution">
    <text evidence="2">The sequence shown here is derived from an EMBL/GenBank/DDBJ whole genome shotgun (WGS) entry which is preliminary data.</text>
</comment>
<dbReference type="EMBL" id="NBNE01002119">
    <property type="protein sequence ID" value="OWZ11460.1"/>
    <property type="molecule type" value="Genomic_DNA"/>
</dbReference>
<evidence type="ECO:0000313" key="3">
    <source>
        <dbReference type="Proteomes" id="UP000198211"/>
    </source>
</evidence>
<organism evidence="2 3">
    <name type="scientific">Phytophthora megakarya</name>
    <dbReference type="NCBI Taxonomy" id="4795"/>
    <lineage>
        <taxon>Eukaryota</taxon>
        <taxon>Sar</taxon>
        <taxon>Stramenopiles</taxon>
        <taxon>Oomycota</taxon>
        <taxon>Peronosporomycetes</taxon>
        <taxon>Peronosporales</taxon>
        <taxon>Peronosporaceae</taxon>
        <taxon>Phytophthora</taxon>
    </lineage>
</organism>
<dbReference type="Proteomes" id="UP000198211">
    <property type="component" value="Unassembled WGS sequence"/>
</dbReference>
<sequence>MAYVNSICVVLTKCYANGFEFEQCDSNKAFLYGKPNETIFIKLPGCVLLLLEDAEGEEDFRLYRLQQVTRLWNETIDKHLKHIGFKAADADPCVYTRGEGTNKCVKDVIPLMKAGIVEMFRIKGLRRAHFILGIKIDYDIKARHWSSINVHRVGRHKYGQENA</sequence>
<reference evidence="3" key="1">
    <citation type="submission" date="2017-03" db="EMBL/GenBank/DDBJ databases">
        <title>Phytopthora megakarya and P. palmivora, two closely related causual agents of cacao black pod achieved similar genome size and gene model numbers by different mechanisms.</title>
        <authorList>
            <person name="Ali S."/>
            <person name="Shao J."/>
            <person name="Larry D.J."/>
            <person name="Kronmiller B."/>
            <person name="Shen D."/>
            <person name="Strem M.D."/>
            <person name="Melnick R.L."/>
            <person name="Guiltinan M.J."/>
            <person name="Tyler B.M."/>
            <person name="Meinhardt L.W."/>
            <person name="Bailey B.A."/>
        </authorList>
    </citation>
    <scope>NUCLEOTIDE SEQUENCE [LARGE SCALE GENOMIC DNA]</scope>
    <source>
        <strain evidence="3">zdho120</strain>
    </source>
</reference>
<keyword evidence="3" id="KW-1185">Reference proteome</keyword>
<proteinExistence type="predicted"/>